<organism evidence="2 3">
    <name type="scientific">Aldrovandia affinis</name>
    <dbReference type="NCBI Taxonomy" id="143900"/>
    <lineage>
        <taxon>Eukaryota</taxon>
        <taxon>Metazoa</taxon>
        <taxon>Chordata</taxon>
        <taxon>Craniata</taxon>
        <taxon>Vertebrata</taxon>
        <taxon>Euteleostomi</taxon>
        <taxon>Actinopterygii</taxon>
        <taxon>Neopterygii</taxon>
        <taxon>Teleostei</taxon>
        <taxon>Notacanthiformes</taxon>
        <taxon>Halosauridae</taxon>
        <taxon>Aldrovandia</taxon>
    </lineage>
</organism>
<comment type="caution">
    <text evidence="2">The sequence shown here is derived from an EMBL/GenBank/DDBJ whole genome shotgun (WGS) entry which is preliminary data.</text>
</comment>
<proteinExistence type="predicted"/>
<feature type="region of interest" description="Disordered" evidence="1">
    <location>
        <begin position="28"/>
        <end position="83"/>
    </location>
</feature>
<evidence type="ECO:0000313" key="2">
    <source>
        <dbReference type="EMBL" id="KAJ8393583.1"/>
    </source>
</evidence>
<accession>A0AAD7WE92</accession>
<evidence type="ECO:0000313" key="3">
    <source>
        <dbReference type="Proteomes" id="UP001221898"/>
    </source>
</evidence>
<feature type="compositionally biased region" description="Basic residues" evidence="1">
    <location>
        <begin position="53"/>
        <end position="69"/>
    </location>
</feature>
<dbReference type="Proteomes" id="UP001221898">
    <property type="component" value="Unassembled WGS sequence"/>
</dbReference>
<dbReference type="EMBL" id="JAINUG010000136">
    <property type="protein sequence ID" value="KAJ8393583.1"/>
    <property type="molecule type" value="Genomic_DNA"/>
</dbReference>
<gene>
    <name evidence="2" type="ORF">AAFF_G00060560</name>
</gene>
<reference evidence="2" key="1">
    <citation type="journal article" date="2023" name="Science">
        <title>Genome structures resolve the early diversification of teleost fishes.</title>
        <authorList>
            <person name="Parey E."/>
            <person name="Louis A."/>
            <person name="Montfort J."/>
            <person name="Bouchez O."/>
            <person name="Roques C."/>
            <person name="Iampietro C."/>
            <person name="Lluch J."/>
            <person name="Castinel A."/>
            <person name="Donnadieu C."/>
            <person name="Desvignes T."/>
            <person name="Floi Bucao C."/>
            <person name="Jouanno E."/>
            <person name="Wen M."/>
            <person name="Mejri S."/>
            <person name="Dirks R."/>
            <person name="Jansen H."/>
            <person name="Henkel C."/>
            <person name="Chen W.J."/>
            <person name="Zahm M."/>
            <person name="Cabau C."/>
            <person name="Klopp C."/>
            <person name="Thompson A.W."/>
            <person name="Robinson-Rechavi M."/>
            <person name="Braasch I."/>
            <person name="Lecointre G."/>
            <person name="Bobe J."/>
            <person name="Postlethwait J.H."/>
            <person name="Berthelot C."/>
            <person name="Roest Crollius H."/>
            <person name="Guiguen Y."/>
        </authorList>
    </citation>
    <scope>NUCLEOTIDE SEQUENCE</scope>
    <source>
        <strain evidence="2">NC1722</strain>
    </source>
</reference>
<dbReference type="AlphaFoldDB" id="A0AAD7WE92"/>
<keyword evidence="3" id="KW-1185">Reference proteome</keyword>
<evidence type="ECO:0000256" key="1">
    <source>
        <dbReference type="SAM" id="MobiDB-lite"/>
    </source>
</evidence>
<sequence length="111" mass="11786">MRPAGPGYAVAMATATKLPACSEINLLGSETPEGEDNEGGGLSGMAHLETKSRRCSRVGRGSPARHRRNGAQPDVARPESWEQLRESLTDRLPADKDEKVTVCSSVAVRAA</sequence>
<protein>
    <submittedName>
        <fullName evidence="2">Uncharacterized protein</fullName>
    </submittedName>
</protein>
<name>A0AAD7WE92_9TELE</name>